<dbReference type="GO" id="GO:0004176">
    <property type="term" value="F:ATP-dependent peptidase activity"/>
    <property type="evidence" value="ECO:0007669"/>
    <property type="project" value="InterPro"/>
</dbReference>
<dbReference type="InterPro" id="IPR029045">
    <property type="entry name" value="ClpP/crotonase-like_dom_sf"/>
</dbReference>
<evidence type="ECO:0000313" key="8">
    <source>
        <dbReference type="Proteomes" id="UP000334380"/>
    </source>
</evidence>
<gene>
    <name evidence="7" type="ORF">PTE31013_04639</name>
</gene>
<evidence type="ECO:0000256" key="4">
    <source>
        <dbReference type="ARBA" id="ARBA00022801"/>
    </source>
</evidence>
<keyword evidence="5" id="KW-0720">Serine protease</keyword>
<accession>A0A5E4YM04</accession>
<dbReference type="Pfam" id="PF00574">
    <property type="entry name" value="CLP_protease"/>
    <property type="match status" value="1"/>
</dbReference>
<dbReference type="Gene3D" id="3.90.226.10">
    <property type="entry name" value="2-enoyl-CoA Hydratase, Chain A, domain 1"/>
    <property type="match status" value="1"/>
</dbReference>
<dbReference type="GO" id="GO:0004252">
    <property type="term" value="F:serine-type endopeptidase activity"/>
    <property type="evidence" value="ECO:0007669"/>
    <property type="project" value="InterPro"/>
</dbReference>
<keyword evidence="3" id="KW-0645">Protease</keyword>
<protein>
    <recommendedName>
        <fullName evidence="6">ATP-dependent Clp protease proteolytic subunit</fullName>
    </recommendedName>
</protein>
<evidence type="ECO:0000313" key="7">
    <source>
        <dbReference type="EMBL" id="VVE49562.1"/>
    </source>
</evidence>
<dbReference type="OrthoDB" id="9806592at2"/>
<keyword evidence="8" id="KW-1185">Reference proteome</keyword>
<dbReference type="PANTHER" id="PTHR10381">
    <property type="entry name" value="ATP-DEPENDENT CLP PROTEASE PROTEOLYTIC SUBUNIT"/>
    <property type="match status" value="1"/>
</dbReference>
<sequence>MSKLIKLLASNRRPTARPHALEMSGGDATLYIYDAIVADDDTAYWCGGVSAQSLVPEIRNIKGGTLNLRINSPGGDVFAAQSIVAAIRDTGAKVIAHIDGFAASAATVIASAADEVVMSDGAMYMIHCGWTMAIGNSKDMTDTAALLDKVDGVIAGQYAKRSGKSVDEMKAFMEAETWFTAQEAVDVGLADSIAESEPQAQASWDLSAYANAPKIAASAPAPEPIDAITAEHRDRQQQRLRMLNRLNHQ</sequence>
<dbReference type="GO" id="GO:0009368">
    <property type="term" value="C:endopeptidase Clp complex"/>
    <property type="evidence" value="ECO:0007669"/>
    <property type="project" value="TreeGrafter"/>
</dbReference>
<evidence type="ECO:0000256" key="1">
    <source>
        <dbReference type="ARBA" id="ARBA00007039"/>
    </source>
</evidence>
<dbReference type="PANTHER" id="PTHR10381:SF70">
    <property type="entry name" value="ATP-DEPENDENT CLP PROTEASE PROTEOLYTIC SUBUNIT"/>
    <property type="match status" value="1"/>
</dbReference>
<dbReference type="CDD" id="cd07016">
    <property type="entry name" value="S14_ClpP_1"/>
    <property type="match status" value="1"/>
</dbReference>
<dbReference type="InterPro" id="IPR023562">
    <property type="entry name" value="ClpP/TepA"/>
</dbReference>
<keyword evidence="4" id="KW-0378">Hydrolase</keyword>
<evidence type="ECO:0000256" key="2">
    <source>
        <dbReference type="ARBA" id="ARBA00022490"/>
    </source>
</evidence>
<evidence type="ECO:0000256" key="5">
    <source>
        <dbReference type="ARBA" id="ARBA00022825"/>
    </source>
</evidence>
<name>A0A5E4YM04_9BURK</name>
<dbReference type="AlphaFoldDB" id="A0A5E4YM04"/>
<dbReference type="GO" id="GO:0006515">
    <property type="term" value="P:protein quality control for misfolded or incompletely synthesized proteins"/>
    <property type="evidence" value="ECO:0007669"/>
    <property type="project" value="TreeGrafter"/>
</dbReference>
<keyword evidence="2" id="KW-0963">Cytoplasm</keyword>
<dbReference type="EMBL" id="CABPRU010000016">
    <property type="protein sequence ID" value="VVE49562.1"/>
    <property type="molecule type" value="Genomic_DNA"/>
</dbReference>
<organism evidence="7 8">
    <name type="scientific">Pandoraea terrigena</name>
    <dbReference type="NCBI Taxonomy" id="2508292"/>
    <lineage>
        <taxon>Bacteria</taxon>
        <taxon>Pseudomonadati</taxon>
        <taxon>Pseudomonadota</taxon>
        <taxon>Betaproteobacteria</taxon>
        <taxon>Burkholderiales</taxon>
        <taxon>Burkholderiaceae</taxon>
        <taxon>Pandoraea</taxon>
    </lineage>
</organism>
<evidence type="ECO:0000256" key="6">
    <source>
        <dbReference type="RuleBase" id="RU003567"/>
    </source>
</evidence>
<proteinExistence type="inferred from homology"/>
<dbReference type="NCBIfam" id="NF045542">
    <property type="entry name" value="Clp_rel_HeadMat"/>
    <property type="match status" value="1"/>
</dbReference>
<dbReference type="GO" id="GO:0051117">
    <property type="term" value="F:ATPase binding"/>
    <property type="evidence" value="ECO:0007669"/>
    <property type="project" value="TreeGrafter"/>
</dbReference>
<evidence type="ECO:0000256" key="3">
    <source>
        <dbReference type="ARBA" id="ARBA00022670"/>
    </source>
</evidence>
<dbReference type="InterPro" id="IPR001907">
    <property type="entry name" value="ClpP"/>
</dbReference>
<dbReference type="PRINTS" id="PR00127">
    <property type="entry name" value="CLPPROTEASEP"/>
</dbReference>
<dbReference type="RefSeq" id="WP_150614983.1">
    <property type="nucleotide sequence ID" value="NZ_CABPRU010000016.1"/>
</dbReference>
<dbReference type="SUPFAM" id="SSF52096">
    <property type="entry name" value="ClpP/crotonase"/>
    <property type="match status" value="1"/>
</dbReference>
<comment type="similarity">
    <text evidence="1 6">Belongs to the peptidase S14 family.</text>
</comment>
<dbReference type="Proteomes" id="UP000334380">
    <property type="component" value="Unassembled WGS sequence"/>
</dbReference>
<reference evidence="7 8" key="1">
    <citation type="submission" date="2019-08" db="EMBL/GenBank/DDBJ databases">
        <authorList>
            <person name="Peeters C."/>
        </authorList>
    </citation>
    <scope>NUCLEOTIDE SEQUENCE [LARGE SCALE GENOMIC DNA]</scope>
    <source>
        <strain evidence="7 8">LMG 31013</strain>
    </source>
</reference>